<evidence type="ECO:0008006" key="3">
    <source>
        <dbReference type="Google" id="ProtNLM"/>
    </source>
</evidence>
<dbReference type="Proteomes" id="UP000635885">
    <property type="component" value="Unassembled WGS sequence"/>
</dbReference>
<accession>A0ABQ1MVD5</accession>
<gene>
    <name evidence="1" type="ORF">GCM10010993_27430</name>
</gene>
<keyword evidence="2" id="KW-1185">Reference proteome</keyword>
<dbReference type="PROSITE" id="PS51257">
    <property type="entry name" value="PROKAR_LIPOPROTEIN"/>
    <property type="match status" value="1"/>
</dbReference>
<evidence type="ECO:0000313" key="2">
    <source>
        <dbReference type="Proteomes" id="UP000635885"/>
    </source>
</evidence>
<protein>
    <recommendedName>
        <fullName evidence="3">CHRD domain-containing protein</fullName>
    </recommendedName>
</protein>
<organism evidence="1 2">
    <name type="scientific">Belliella aquatica</name>
    <dbReference type="NCBI Taxonomy" id="1323734"/>
    <lineage>
        <taxon>Bacteria</taxon>
        <taxon>Pseudomonadati</taxon>
        <taxon>Bacteroidota</taxon>
        <taxon>Cytophagia</taxon>
        <taxon>Cytophagales</taxon>
        <taxon>Cyclobacteriaceae</taxon>
        <taxon>Belliella</taxon>
    </lineage>
</organism>
<dbReference type="EMBL" id="BMFD01000011">
    <property type="protein sequence ID" value="GGC47324.1"/>
    <property type="molecule type" value="Genomic_DNA"/>
</dbReference>
<comment type="caution">
    <text evidence="1">The sequence shown here is derived from an EMBL/GenBank/DDBJ whole genome shotgun (WGS) entry which is preliminary data.</text>
</comment>
<name>A0ABQ1MVD5_9BACT</name>
<sequence>MRYENRNIHPMKKLLYSLIILFFMMSCEDDKGDPIYTGNQLEYNLFQASDFNYSGKLLVKEAFGGELILEIELKGDKDSEAYFFPAHLHFGSYDTVDAPMAFILEPVDIRTLKSSTVLGTLSNGETLTFEAFKNFDGHIKVHLAESGPDYLVILAVGNIGANADENAAFDKDEISICLPSF</sequence>
<reference evidence="2" key="1">
    <citation type="journal article" date="2019" name="Int. J. Syst. Evol. Microbiol.">
        <title>The Global Catalogue of Microorganisms (GCM) 10K type strain sequencing project: providing services to taxonomists for standard genome sequencing and annotation.</title>
        <authorList>
            <consortium name="The Broad Institute Genomics Platform"/>
            <consortium name="The Broad Institute Genome Sequencing Center for Infectious Disease"/>
            <person name="Wu L."/>
            <person name="Ma J."/>
        </authorList>
    </citation>
    <scope>NUCLEOTIDE SEQUENCE [LARGE SCALE GENOMIC DNA]</scope>
    <source>
        <strain evidence="2">CGMCC 1.12479</strain>
    </source>
</reference>
<evidence type="ECO:0000313" key="1">
    <source>
        <dbReference type="EMBL" id="GGC47324.1"/>
    </source>
</evidence>
<proteinExistence type="predicted"/>